<sequence>MSLPIDPSRNALPPVAQFLAEAALQRQSALLGLDKPTPAPAPLPTADPSVPPPTTTSPSPPAGPLPAPADKAGISAQAREQLGAGFDPRREVAGHAAASGVKAGPAPRGPLTLLAPPPLPVGAPTSAPAVSTPSAASLSGVDWPATGLGAPLLRLVSTLVAQVTAQAGVPQRVVAAQPWPIGMAQALESGALDADQPPLQTWLVRQGVVLTPEGPRGLALTLRAPVPWLATQASPATGAAAAQASANASAAGAALQVPFAGGGQPLQSGVMALVLQGMDAAAPRTSALLVLDLQPQLAATVYGRDMLQQATGRLDPWTQMAVLQASGQVPREDERARNGASGLCETVGCPYAARAECVQPFCLAMRGVLPPEPVGPASSA</sequence>
<protein>
    <recommendedName>
        <fullName evidence="4">Fe-S oxidoreductase</fullName>
    </recommendedName>
</protein>
<evidence type="ECO:0000313" key="3">
    <source>
        <dbReference type="Proteomes" id="UP001595693"/>
    </source>
</evidence>
<dbReference type="RefSeq" id="WP_252635774.1">
    <property type="nucleotide sequence ID" value="NZ_JAMXAX010000073.1"/>
</dbReference>
<evidence type="ECO:0000256" key="1">
    <source>
        <dbReference type="SAM" id="MobiDB-lite"/>
    </source>
</evidence>
<dbReference type="Proteomes" id="UP001595693">
    <property type="component" value="Unassembled WGS sequence"/>
</dbReference>
<feature type="compositionally biased region" description="Pro residues" evidence="1">
    <location>
        <begin position="37"/>
        <end position="67"/>
    </location>
</feature>
<feature type="region of interest" description="Disordered" evidence="1">
    <location>
        <begin position="30"/>
        <end position="70"/>
    </location>
</feature>
<evidence type="ECO:0000313" key="2">
    <source>
        <dbReference type="EMBL" id="MFC3934511.1"/>
    </source>
</evidence>
<proteinExistence type="predicted"/>
<keyword evidence="3" id="KW-1185">Reference proteome</keyword>
<dbReference type="EMBL" id="JBHSAJ010000018">
    <property type="protein sequence ID" value="MFC3934511.1"/>
    <property type="molecule type" value="Genomic_DNA"/>
</dbReference>
<comment type="caution">
    <text evidence="2">The sequence shown here is derived from an EMBL/GenBank/DDBJ whole genome shotgun (WGS) entry which is preliminary data.</text>
</comment>
<organism evidence="2 3">
    <name type="scientific">Acidovorax facilis</name>
    <dbReference type="NCBI Taxonomy" id="12917"/>
    <lineage>
        <taxon>Bacteria</taxon>
        <taxon>Pseudomonadati</taxon>
        <taxon>Pseudomonadota</taxon>
        <taxon>Betaproteobacteria</taxon>
        <taxon>Burkholderiales</taxon>
        <taxon>Comamonadaceae</taxon>
        <taxon>Acidovorax</taxon>
    </lineage>
</organism>
<accession>A0ABV8D7N9</accession>
<name>A0ABV8D7N9_9BURK</name>
<evidence type="ECO:0008006" key="4">
    <source>
        <dbReference type="Google" id="ProtNLM"/>
    </source>
</evidence>
<reference evidence="3" key="1">
    <citation type="journal article" date="2019" name="Int. J. Syst. Evol. Microbiol.">
        <title>The Global Catalogue of Microorganisms (GCM) 10K type strain sequencing project: providing services to taxonomists for standard genome sequencing and annotation.</title>
        <authorList>
            <consortium name="The Broad Institute Genomics Platform"/>
            <consortium name="The Broad Institute Genome Sequencing Center for Infectious Disease"/>
            <person name="Wu L."/>
            <person name="Ma J."/>
        </authorList>
    </citation>
    <scope>NUCLEOTIDE SEQUENCE [LARGE SCALE GENOMIC DNA]</scope>
    <source>
        <strain evidence="3">CCUG 2113</strain>
    </source>
</reference>
<gene>
    <name evidence="2" type="ORF">ACFOW3_07725</name>
</gene>